<feature type="non-terminal residue" evidence="7">
    <location>
        <position position="1"/>
    </location>
</feature>
<keyword evidence="1" id="KW-0285">Flavoprotein</keyword>
<keyword evidence="4" id="KW-0521">NADP</keyword>
<evidence type="ECO:0000256" key="4">
    <source>
        <dbReference type="ARBA" id="ARBA00022857"/>
    </source>
</evidence>
<evidence type="ECO:0000256" key="2">
    <source>
        <dbReference type="ARBA" id="ARBA00022729"/>
    </source>
</evidence>
<feature type="domain" description="Amine oxidase" evidence="6">
    <location>
        <begin position="1"/>
        <end position="434"/>
    </location>
</feature>
<dbReference type="InterPro" id="IPR036188">
    <property type="entry name" value="FAD/NAD-bd_sf"/>
</dbReference>
<proteinExistence type="predicted"/>
<evidence type="ECO:0000256" key="3">
    <source>
        <dbReference type="ARBA" id="ARBA00022827"/>
    </source>
</evidence>
<keyword evidence="3" id="KW-0274">FAD</keyword>
<dbReference type="Pfam" id="PF01593">
    <property type="entry name" value="Amino_oxidase"/>
    <property type="match status" value="1"/>
</dbReference>
<dbReference type="AlphaFoldDB" id="A0A3B1CTV4"/>
<evidence type="ECO:0000256" key="1">
    <source>
        <dbReference type="ARBA" id="ARBA00022630"/>
    </source>
</evidence>
<keyword evidence="2" id="KW-0732">Signal</keyword>
<evidence type="ECO:0000313" key="7">
    <source>
        <dbReference type="EMBL" id="VAX28043.1"/>
    </source>
</evidence>
<reference evidence="7" key="1">
    <citation type="submission" date="2018-06" db="EMBL/GenBank/DDBJ databases">
        <authorList>
            <person name="Zhirakovskaya E."/>
        </authorList>
    </citation>
    <scope>NUCLEOTIDE SEQUENCE</scope>
</reference>
<dbReference type="InterPro" id="IPR052206">
    <property type="entry name" value="Retinol_saturase"/>
</dbReference>
<dbReference type="PANTHER" id="PTHR46091:SF3">
    <property type="entry name" value="AMINE OXIDASE DOMAIN-CONTAINING PROTEIN"/>
    <property type="match status" value="1"/>
</dbReference>
<dbReference type="GO" id="GO:0016491">
    <property type="term" value="F:oxidoreductase activity"/>
    <property type="evidence" value="ECO:0007669"/>
    <property type="project" value="InterPro"/>
</dbReference>
<sequence>GMKVLIAEQHHKPGGYCTSFKRKGFTFDAAAHSFGSYREGGNMRRILKALDLDKRIKIDRHNPSDIIISPDYKITLWTDINRTIEGLIEIFPHEANGIKSLISFLSDSKPFDFAALRNMTFNDLLSQHLTDNKLKSMLSLPILGNGGLPPSLISAFTGTKIYTEFLLDGGYYPKGGMQVLPDILSLRLKELGGELRMSNPVRKIKVESNEVKGVFLEKDGFISSKYVISNCDARQTFLKLLEQQVANGDFLSKLDRLIPSLSVFVVYLGIDKNYNLPNPGVNIWGMPHHKIEDLYHALQNGSANNSTGYMVRVSPNRNSVQAFVNAPFKNKKYWIDNKYNLSECLVKRVEQIIPKISQHIALKEIATPDTMYRYTMNYKGAAYGWASMPSQMFSPELRQITSINGLYLSGHWVAQTQGVSGVAYIGRETAKLILRKEKHKV</sequence>
<accession>A0A3B1CTV4</accession>
<organism evidence="7">
    <name type="scientific">hydrothermal vent metagenome</name>
    <dbReference type="NCBI Taxonomy" id="652676"/>
    <lineage>
        <taxon>unclassified sequences</taxon>
        <taxon>metagenomes</taxon>
        <taxon>ecological metagenomes</taxon>
    </lineage>
</organism>
<dbReference type="InterPro" id="IPR002937">
    <property type="entry name" value="Amino_oxidase"/>
</dbReference>
<protein>
    <recommendedName>
        <fullName evidence="6">Amine oxidase domain-containing protein</fullName>
    </recommendedName>
</protein>
<dbReference type="Gene3D" id="3.50.50.60">
    <property type="entry name" value="FAD/NAD(P)-binding domain"/>
    <property type="match status" value="2"/>
</dbReference>
<keyword evidence="5" id="KW-0520">NAD</keyword>
<evidence type="ECO:0000259" key="6">
    <source>
        <dbReference type="Pfam" id="PF01593"/>
    </source>
</evidence>
<dbReference type="EMBL" id="UOGH01000074">
    <property type="protein sequence ID" value="VAX28043.1"/>
    <property type="molecule type" value="Genomic_DNA"/>
</dbReference>
<dbReference type="PANTHER" id="PTHR46091">
    <property type="entry name" value="BLR7054 PROTEIN"/>
    <property type="match status" value="1"/>
</dbReference>
<name>A0A3B1CTV4_9ZZZZ</name>
<gene>
    <name evidence="7" type="ORF">MNBD_NITROSPIRAE02-512</name>
</gene>
<evidence type="ECO:0000256" key="5">
    <source>
        <dbReference type="ARBA" id="ARBA00023027"/>
    </source>
</evidence>
<dbReference type="SUPFAM" id="SSF51905">
    <property type="entry name" value="FAD/NAD(P)-binding domain"/>
    <property type="match status" value="1"/>
</dbReference>